<name>A0A560JBR0_9PROT</name>
<reference evidence="14 15" key="1">
    <citation type="submission" date="2019-06" db="EMBL/GenBank/DDBJ databases">
        <title>Genomic Encyclopedia of Type Strains, Phase IV (KMG-V): Genome sequencing to study the core and pangenomes of soil and plant-associated prokaryotes.</title>
        <authorList>
            <person name="Whitman W."/>
        </authorList>
    </citation>
    <scope>NUCLEOTIDE SEQUENCE [LARGE SCALE GENOMIC DNA]</scope>
    <source>
        <strain evidence="14 15">BR 12005</strain>
    </source>
</reference>
<dbReference type="InterPro" id="IPR003594">
    <property type="entry name" value="HATPase_dom"/>
</dbReference>
<dbReference type="InterPro" id="IPR003660">
    <property type="entry name" value="HAMP_dom"/>
</dbReference>
<dbReference type="InterPro" id="IPR003661">
    <property type="entry name" value="HisK_dim/P_dom"/>
</dbReference>
<evidence type="ECO:0000256" key="2">
    <source>
        <dbReference type="ARBA" id="ARBA00004370"/>
    </source>
</evidence>
<dbReference type="Proteomes" id="UP000320516">
    <property type="component" value="Unassembled WGS sequence"/>
</dbReference>
<dbReference type="SMART" id="SM00304">
    <property type="entry name" value="HAMP"/>
    <property type="match status" value="1"/>
</dbReference>
<dbReference type="GO" id="GO:0005886">
    <property type="term" value="C:plasma membrane"/>
    <property type="evidence" value="ECO:0007669"/>
    <property type="project" value="TreeGrafter"/>
</dbReference>
<evidence type="ECO:0000256" key="5">
    <source>
        <dbReference type="ARBA" id="ARBA00022679"/>
    </source>
</evidence>
<dbReference type="SMART" id="SM00387">
    <property type="entry name" value="HATPase_c"/>
    <property type="match status" value="1"/>
</dbReference>
<evidence type="ECO:0000256" key="4">
    <source>
        <dbReference type="ARBA" id="ARBA00022553"/>
    </source>
</evidence>
<dbReference type="CDD" id="cd06225">
    <property type="entry name" value="HAMP"/>
    <property type="match status" value="1"/>
</dbReference>
<evidence type="ECO:0000256" key="10">
    <source>
        <dbReference type="ARBA" id="ARBA00023136"/>
    </source>
</evidence>
<dbReference type="Pfam" id="PF00512">
    <property type="entry name" value="HisKA"/>
    <property type="match status" value="1"/>
</dbReference>
<feature type="domain" description="Histidine kinase" evidence="12">
    <location>
        <begin position="279"/>
        <end position="479"/>
    </location>
</feature>
<dbReference type="PRINTS" id="PR00344">
    <property type="entry name" value="BCTRLSENSOR"/>
</dbReference>
<sequence length="506" mass="54761">MPPCAPASAGRRHPAAWLTRLTTRPASQRAPATPSHDRWYEIARTTSFRLAIVFACFFAGSSLLLFAFIYWRATVFETNRIDALITEDARTLASEDQDAILALINTHVTGDFHRVGYAALFAPNGSRIAGNLEGVPPGLPIDGKVHVVRAARIDLPAMGAIDVRLTARRTASGNVLVIGRNGQYMVILREVVVHALTMGAIPAMGLALAAGMFLAWRTQQRLKEVHRAAERIMGGEVHERLPIAGMSPRDELDRLSLLFNGILDETERLLGEIKATGDEIAHDLRTPLTRVRARLERTLKGDMGPEETRETVGKAIGGLDQALAIITALLRIRELENSKRQRGFTTLDPAEVILLIEELYQPIAETKDIAFAIDITPVPPMFADRDLLMEAVGNLVDNALKFTLPGGRVTLALGPREGDGATVIRVADSGPGIAAHERDLVFSRFYRSDRTRHLEGTGLGLSLVAAIARLHGMAPRVGDNNPGCVVELVAEGTSIVRPPAGGIGGD</sequence>
<keyword evidence="9" id="KW-0902">Two-component regulatory system</keyword>
<dbReference type="Gene3D" id="3.30.565.10">
    <property type="entry name" value="Histidine kinase-like ATPase, C-terminal domain"/>
    <property type="match status" value="1"/>
</dbReference>
<dbReference type="CDD" id="cd00082">
    <property type="entry name" value="HisKA"/>
    <property type="match status" value="1"/>
</dbReference>
<dbReference type="SMART" id="SM00388">
    <property type="entry name" value="HisKA"/>
    <property type="match status" value="1"/>
</dbReference>
<dbReference type="InterPro" id="IPR004358">
    <property type="entry name" value="Sig_transdc_His_kin-like_C"/>
</dbReference>
<dbReference type="InterPro" id="IPR036890">
    <property type="entry name" value="HATPase_C_sf"/>
</dbReference>
<evidence type="ECO:0000313" key="15">
    <source>
        <dbReference type="Proteomes" id="UP000320516"/>
    </source>
</evidence>
<dbReference type="InterPro" id="IPR036097">
    <property type="entry name" value="HisK_dim/P_sf"/>
</dbReference>
<protein>
    <recommendedName>
        <fullName evidence="3">histidine kinase</fullName>
        <ecNumber evidence="3">2.7.13.3</ecNumber>
    </recommendedName>
</protein>
<evidence type="ECO:0000256" key="7">
    <source>
        <dbReference type="ARBA" id="ARBA00022777"/>
    </source>
</evidence>
<organism evidence="14 15">
    <name type="scientific">Nitrospirillum amazonense</name>
    <dbReference type="NCBI Taxonomy" id="28077"/>
    <lineage>
        <taxon>Bacteria</taxon>
        <taxon>Pseudomonadati</taxon>
        <taxon>Pseudomonadota</taxon>
        <taxon>Alphaproteobacteria</taxon>
        <taxon>Rhodospirillales</taxon>
        <taxon>Azospirillaceae</taxon>
        <taxon>Nitrospirillum</taxon>
    </lineage>
</organism>
<evidence type="ECO:0000256" key="3">
    <source>
        <dbReference type="ARBA" id="ARBA00012438"/>
    </source>
</evidence>
<dbReference type="PROSITE" id="PS50109">
    <property type="entry name" value="HIS_KIN"/>
    <property type="match status" value="1"/>
</dbReference>
<evidence type="ECO:0000256" key="8">
    <source>
        <dbReference type="ARBA" id="ARBA00022989"/>
    </source>
</evidence>
<evidence type="ECO:0000256" key="11">
    <source>
        <dbReference type="SAM" id="Phobius"/>
    </source>
</evidence>
<dbReference type="PROSITE" id="PS50885">
    <property type="entry name" value="HAMP"/>
    <property type="match status" value="1"/>
</dbReference>
<keyword evidence="10 11" id="KW-0472">Membrane</keyword>
<evidence type="ECO:0000259" key="13">
    <source>
        <dbReference type="PROSITE" id="PS50885"/>
    </source>
</evidence>
<dbReference type="EC" id="2.7.13.3" evidence="3"/>
<keyword evidence="4" id="KW-0597">Phosphoprotein</keyword>
<dbReference type="GO" id="GO:0000155">
    <property type="term" value="F:phosphorelay sensor kinase activity"/>
    <property type="evidence" value="ECO:0007669"/>
    <property type="project" value="InterPro"/>
</dbReference>
<evidence type="ECO:0000256" key="6">
    <source>
        <dbReference type="ARBA" id="ARBA00022692"/>
    </source>
</evidence>
<evidence type="ECO:0000259" key="12">
    <source>
        <dbReference type="PROSITE" id="PS50109"/>
    </source>
</evidence>
<dbReference type="Gene3D" id="1.10.287.130">
    <property type="match status" value="1"/>
</dbReference>
<dbReference type="Pfam" id="PF02518">
    <property type="entry name" value="HATPase_c"/>
    <property type="match status" value="1"/>
</dbReference>
<evidence type="ECO:0000256" key="9">
    <source>
        <dbReference type="ARBA" id="ARBA00023012"/>
    </source>
</evidence>
<feature type="transmembrane region" description="Helical" evidence="11">
    <location>
        <begin position="48"/>
        <end position="71"/>
    </location>
</feature>
<comment type="caution">
    <text evidence="14">The sequence shown here is derived from an EMBL/GenBank/DDBJ whole genome shotgun (WGS) entry which is preliminary data.</text>
</comment>
<comment type="catalytic activity">
    <reaction evidence="1">
        <text>ATP + protein L-histidine = ADP + protein N-phospho-L-histidine.</text>
        <dbReference type="EC" id="2.7.13.3"/>
    </reaction>
</comment>
<comment type="subcellular location">
    <subcellularLocation>
        <location evidence="2">Membrane</location>
    </subcellularLocation>
</comment>
<keyword evidence="7" id="KW-0418">Kinase</keyword>
<proteinExistence type="predicted"/>
<dbReference type="InterPro" id="IPR050428">
    <property type="entry name" value="TCS_sensor_his_kinase"/>
</dbReference>
<dbReference type="Gene3D" id="6.10.340.10">
    <property type="match status" value="1"/>
</dbReference>
<dbReference type="Pfam" id="PF00672">
    <property type="entry name" value="HAMP"/>
    <property type="match status" value="1"/>
</dbReference>
<accession>A0A560JBR0</accession>
<dbReference type="EMBL" id="VITV01000011">
    <property type="protein sequence ID" value="TWB68407.1"/>
    <property type="molecule type" value="Genomic_DNA"/>
</dbReference>
<dbReference type="PANTHER" id="PTHR45436:SF8">
    <property type="entry name" value="HISTIDINE KINASE"/>
    <property type="match status" value="1"/>
</dbReference>
<gene>
    <name evidence="14" type="ORF">FBZ87_111109</name>
</gene>
<feature type="domain" description="HAMP" evidence="13">
    <location>
        <begin position="216"/>
        <end position="271"/>
    </location>
</feature>
<keyword evidence="5" id="KW-0808">Transferase</keyword>
<feature type="transmembrane region" description="Helical" evidence="11">
    <location>
        <begin position="191"/>
        <end position="216"/>
    </location>
</feature>
<evidence type="ECO:0000313" key="14">
    <source>
        <dbReference type="EMBL" id="TWB68407.1"/>
    </source>
</evidence>
<dbReference type="InterPro" id="IPR005467">
    <property type="entry name" value="His_kinase_dom"/>
</dbReference>
<keyword evidence="6 11" id="KW-0812">Transmembrane</keyword>
<dbReference type="AlphaFoldDB" id="A0A560JBR0"/>
<dbReference type="SUPFAM" id="SSF55874">
    <property type="entry name" value="ATPase domain of HSP90 chaperone/DNA topoisomerase II/histidine kinase"/>
    <property type="match status" value="1"/>
</dbReference>
<dbReference type="SUPFAM" id="SSF47384">
    <property type="entry name" value="Homodimeric domain of signal transducing histidine kinase"/>
    <property type="match status" value="1"/>
</dbReference>
<keyword evidence="8 11" id="KW-1133">Transmembrane helix</keyword>
<dbReference type="PANTHER" id="PTHR45436">
    <property type="entry name" value="SENSOR HISTIDINE KINASE YKOH"/>
    <property type="match status" value="1"/>
</dbReference>
<evidence type="ECO:0000256" key="1">
    <source>
        <dbReference type="ARBA" id="ARBA00000085"/>
    </source>
</evidence>